<evidence type="ECO:0000256" key="8">
    <source>
        <dbReference type="SAM" id="Phobius"/>
    </source>
</evidence>
<dbReference type="FunFam" id="1.20.1250.20:FF:000061">
    <property type="entry name" value="MFS sugar transporter"/>
    <property type="match status" value="1"/>
</dbReference>
<evidence type="ECO:0000256" key="3">
    <source>
        <dbReference type="ARBA" id="ARBA00022448"/>
    </source>
</evidence>
<dbReference type="GO" id="GO:0005351">
    <property type="term" value="F:carbohydrate:proton symporter activity"/>
    <property type="evidence" value="ECO:0007669"/>
    <property type="project" value="TreeGrafter"/>
</dbReference>
<feature type="transmembrane region" description="Helical" evidence="8">
    <location>
        <begin position="411"/>
        <end position="433"/>
    </location>
</feature>
<dbReference type="SUPFAM" id="SSF103473">
    <property type="entry name" value="MFS general substrate transporter"/>
    <property type="match status" value="1"/>
</dbReference>
<dbReference type="InterPro" id="IPR005828">
    <property type="entry name" value="MFS_sugar_transport-like"/>
</dbReference>
<evidence type="ECO:0000256" key="5">
    <source>
        <dbReference type="ARBA" id="ARBA00022989"/>
    </source>
</evidence>
<evidence type="ECO:0000256" key="1">
    <source>
        <dbReference type="ARBA" id="ARBA00004141"/>
    </source>
</evidence>
<feature type="transmembrane region" description="Helical" evidence="8">
    <location>
        <begin position="346"/>
        <end position="368"/>
    </location>
</feature>
<comment type="similarity">
    <text evidence="2 7">Belongs to the major facilitator superfamily. Sugar transporter (TC 2.A.1.1) family.</text>
</comment>
<evidence type="ECO:0000256" key="7">
    <source>
        <dbReference type="RuleBase" id="RU003346"/>
    </source>
</evidence>
<feature type="domain" description="Major facilitator superfamily (MFS) profile" evidence="9">
    <location>
        <begin position="21"/>
        <end position="464"/>
    </location>
</feature>
<keyword evidence="4 8" id="KW-0812">Transmembrane</keyword>
<sequence length="539" mass="58565">MSSSNIPKFLGLNGKGLAFAITSILTFGFVLVGYDQGVMSGVISTPLWLDTFPAVVGNPNLLGFVVAVYDIGCLLGALFCMTFGDTIGRKKSCIGGGLAVILGVVIQVTAYKKNNAPGALAQFIIGRVITGVGNGMNMASMPVLQAELSHAARGTLVCLECGLIATGTMLSYWLNYGIRNYQTSITWRFPIAFQCILALVYIIGTGFLPESPRWLCKRDRVQDATRAMAAVNGEPENGMKTQDDIRAIVDSIAIESQVGAAFRLKDLVTGGPSQHWRRVLIGVSSQFFQQIGGCNAVIYYFPILFQSSLGQSAEQSLLLGGVNMVVYAVFSLVSFWTVERLGRRKLFLIGSAGQCLSMVITFGCLIPGTTTAAKGAALGLFLYIAFFGATYLTVPWLYATEINPLRIRAKGAALANIVNWSINFLVVMVTPIMVANIGWGTYVFFAGVNFAFIPFIYFFYPETSHRTLEEIDLIFAKGYVENTSYVKAAKELPRLSVEDMERLAHQYGLTDDVFNRAHGHVSKEVSSTEHVESDVAKMA</sequence>
<feature type="transmembrane region" description="Helical" evidence="8">
    <location>
        <begin position="156"/>
        <end position="175"/>
    </location>
</feature>
<dbReference type="AlphaFoldDB" id="A0AAV9Q6V4"/>
<keyword evidence="5 8" id="KW-1133">Transmembrane helix</keyword>
<gene>
    <name evidence="10" type="ORF">LTR25_006282</name>
</gene>
<feature type="transmembrane region" description="Helical" evidence="8">
    <location>
        <begin position="12"/>
        <end position="34"/>
    </location>
</feature>
<keyword evidence="11" id="KW-1185">Reference proteome</keyword>
<dbReference type="PROSITE" id="PS00216">
    <property type="entry name" value="SUGAR_TRANSPORT_1"/>
    <property type="match status" value="1"/>
</dbReference>
<feature type="transmembrane region" description="Helical" evidence="8">
    <location>
        <begin position="61"/>
        <end position="81"/>
    </location>
</feature>
<protein>
    <recommendedName>
        <fullName evidence="9">Major facilitator superfamily (MFS) profile domain-containing protein</fullName>
    </recommendedName>
</protein>
<organism evidence="10 11">
    <name type="scientific">Vermiconidia calcicola</name>
    <dbReference type="NCBI Taxonomy" id="1690605"/>
    <lineage>
        <taxon>Eukaryota</taxon>
        <taxon>Fungi</taxon>
        <taxon>Dikarya</taxon>
        <taxon>Ascomycota</taxon>
        <taxon>Pezizomycotina</taxon>
        <taxon>Dothideomycetes</taxon>
        <taxon>Dothideomycetidae</taxon>
        <taxon>Mycosphaerellales</taxon>
        <taxon>Extremaceae</taxon>
        <taxon>Vermiconidia</taxon>
    </lineage>
</organism>
<comment type="caution">
    <text evidence="10">The sequence shown here is derived from an EMBL/GenBank/DDBJ whole genome shotgun (WGS) entry which is preliminary data.</text>
</comment>
<dbReference type="InterPro" id="IPR005829">
    <property type="entry name" value="Sugar_transporter_CS"/>
</dbReference>
<dbReference type="Proteomes" id="UP001345827">
    <property type="component" value="Unassembled WGS sequence"/>
</dbReference>
<dbReference type="InterPro" id="IPR003663">
    <property type="entry name" value="Sugar/inositol_transpt"/>
</dbReference>
<evidence type="ECO:0000256" key="6">
    <source>
        <dbReference type="ARBA" id="ARBA00023136"/>
    </source>
</evidence>
<feature type="transmembrane region" description="Helical" evidence="8">
    <location>
        <begin position="123"/>
        <end position="144"/>
    </location>
</feature>
<feature type="transmembrane region" description="Helical" evidence="8">
    <location>
        <begin position="380"/>
        <end position="399"/>
    </location>
</feature>
<accession>A0AAV9Q6V4</accession>
<keyword evidence="6 8" id="KW-0472">Membrane</keyword>
<feature type="transmembrane region" description="Helical" evidence="8">
    <location>
        <begin position="93"/>
        <end position="111"/>
    </location>
</feature>
<feature type="transmembrane region" description="Helical" evidence="8">
    <location>
        <begin position="187"/>
        <end position="208"/>
    </location>
</feature>
<evidence type="ECO:0000256" key="2">
    <source>
        <dbReference type="ARBA" id="ARBA00010992"/>
    </source>
</evidence>
<evidence type="ECO:0000256" key="4">
    <source>
        <dbReference type="ARBA" id="ARBA00022692"/>
    </source>
</evidence>
<dbReference type="EMBL" id="JAXLQG010000010">
    <property type="protein sequence ID" value="KAK5535274.1"/>
    <property type="molecule type" value="Genomic_DNA"/>
</dbReference>
<comment type="subcellular location">
    <subcellularLocation>
        <location evidence="1">Membrane</location>
        <topology evidence="1">Multi-pass membrane protein</topology>
    </subcellularLocation>
</comment>
<proteinExistence type="inferred from homology"/>
<dbReference type="GO" id="GO:0016020">
    <property type="term" value="C:membrane"/>
    <property type="evidence" value="ECO:0007669"/>
    <property type="project" value="UniProtKB-SubCell"/>
</dbReference>
<name>A0AAV9Q6V4_9PEZI</name>
<feature type="transmembrane region" description="Helical" evidence="8">
    <location>
        <begin position="439"/>
        <end position="460"/>
    </location>
</feature>
<evidence type="ECO:0000313" key="11">
    <source>
        <dbReference type="Proteomes" id="UP001345827"/>
    </source>
</evidence>
<dbReference type="InterPro" id="IPR050360">
    <property type="entry name" value="MFS_Sugar_Transporters"/>
</dbReference>
<dbReference type="PANTHER" id="PTHR48022:SF69">
    <property type="entry name" value="SUGAR TRANSPORTER"/>
    <property type="match status" value="1"/>
</dbReference>
<dbReference type="InterPro" id="IPR020846">
    <property type="entry name" value="MFS_dom"/>
</dbReference>
<reference evidence="10 11" key="1">
    <citation type="submission" date="2023-06" db="EMBL/GenBank/DDBJ databases">
        <title>Black Yeasts Isolated from many extreme environments.</title>
        <authorList>
            <person name="Coleine C."/>
            <person name="Stajich J.E."/>
            <person name="Selbmann L."/>
        </authorList>
    </citation>
    <scope>NUCLEOTIDE SEQUENCE [LARGE SCALE GENOMIC DNA]</scope>
    <source>
        <strain evidence="10 11">CCFEE 5887</strain>
    </source>
</reference>
<evidence type="ECO:0000259" key="9">
    <source>
        <dbReference type="PROSITE" id="PS50850"/>
    </source>
</evidence>
<dbReference type="GO" id="GO:0015793">
    <property type="term" value="P:glycerol transmembrane transport"/>
    <property type="evidence" value="ECO:0007669"/>
    <property type="project" value="TreeGrafter"/>
</dbReference>
<dbReference type="InterPro" id="IPR036259">
    <property type="entry name" value="MFS_trans_sf"/>
</dbReference>
<evidence type="ECO:0000313" key="10">
    <source>
        <dbReference type="EMBL" id="KAK5535274.1"/>
    </source>
</evidence>
<dbReference type="NCBIfam" id="TIGR00879">
    <property type="entry name" value="SP"/>
    <property type="match status" value="1"/>
</dbReference>
<dbReference type="Pfam" id="PF00083">
    <property type="entry name" value="Sugar_tr"/>
    <property type="match status" value="1"/>
</dbReference>
<feature type="transmembrane region" description="Helical" evidence="8">
    <location>
        <begin position="317"/>
        <end position="339"/>
    </location>
</feature>
<feature type="transmembrane region" description="Helical" evidence="8">
    <location>
        <begin position="287"/>
        <end position="305"/>
    </location>
</feature>
<dbReference type="PRINTS" id="PR00171">
    <property type="entry name" value="SUGRTRNSPORT"/>
</dbReference>
<keyword evidence="3 7" id="KW-0813">Transport</keyword>
<dbReference type="PANTHER" id="PTHR48022">
    <property type="entry name" value="PLASTIDIC GLUCOSE TRANSPORTER 4"/>
    <property type="match status" value="1"/>
</dbReference>
<dbReference type="Gene3D" id="1.20.1250.20">
    <property type="entry name" value="MFS general substrate transporter like domains"/>
    <property type="match status" value="1"/>
</dbReference>
<dbReference type="PROSITE" id="PS50850">
    <property type="entry name" value="MFS"/>
    <property type="match status" value="1"/>
</dbReference>